<evidence type="ECO:0000259" key="2">
    <source>
        <dbReference type="Pfam" id="PF07985"/>
    </source>
</evidence>
<name>R8BFZ3_PHAM7</name>
<evidence type="ECO:0000313" key="3">
    <source>
        <dbReference type="EMBL" id="EON98218.1"/>
    </source>
</evidence>
<dbReference type="PANTHER" id="PTHR42080:SF1">
    <property type="entry name" value="SRR1-LIKE DOMAIN-CONTAINING PROTEIN"/>
    <property type="match status" value="1"/>
</dbReference>
<dbReference type="Pfam" id="PF07985">
    <property type="entry name" value="SRR1"/>
    <property type="match status" value="1"/>
</dbReference>
<dbReference type="Proteomes" id="UP000014074">
    <property type="component" value="Unassembled WGS sequence"/>
</dbReference>
<reference evidence="4" key="1">
    <citation type="journal article" date="2013" name="Genome Announc.">
        <title>Draft genome sequence of the ascomycete Phaeoacremonium aleophilum strain UCR-PA7, a causal agent of the esca disease complex in grapevines.</title>
        <authorList>
            <person name="Blanco-Ulate B."/>
            <person name="Rolshausen P."/>
            <person name="Cantu D."/>
        </authorList>
    </citation>
    <scope>NUCLEOTIDE SEQUENCE [LARGE SCALE GENOMIC DNA]</scope>
    <source>
        <strain evidence="4">UCR-PA7</strain>
    </source>
</reference>
<dbReference type="GeneID" id="19326911"/>
<dbReference type="AlphaFoldDB" id="R8BFZ3"/>
<dbReference type="eggNOG" id="ENOG502SC31">
    <property type="taxonomic scope" value="Eukaryota"/>
</dbReference>
<dbReference type="RefSeq" id="XP_007917002.1">
    <property type="nucleotide sequence ID" value="XM_007918811.1"/>
</dbReference>
<protein>
    <recommendedName>
        <fullName evidence="2">SRR1-like domain-containing protein</fullName>
    </recommendedName>
</protein>
<gene>
    <name evidence="3" type="ORF">UCRPA7_6272</name>
</gene>
<dbReference type="KEGG" id="tmn:UCRPA7_6272"/>
<evidence type="ECO:0000313" key="4">
    <source>
        <dbReference type="Proteomes" id="UP000014074"/>
    </source>
</evidence>
<keyword evidence="4" id="KW-1185">Reference proteome</keyword>
<dbReference type="EMBL" id="KB933225">
    <property type="protein sequence ID" value="EON98218.1"/>
    <property type="molecule type" value="Genomic_DNA"/>
</dbReference>
<proteinExistence type="predicted"/>
<dbReference type="HOGENOM" id="CLU_048152_0_0_1"/>
<dbReference type="InterPro" id="IPR012942">
    <property type="entry name" value="SRR1-like"/>
</dbReference>
<feature type="domain" description="SRR1-like" evidence="2">
    <location>
        <begin position="100"/>
        <end position="289"/>
    </location>
</feature>
<evidence type="ECO:0000256" key="1">
    <source>
        <dbReference type="SAM" id="MobiDB-lite"/>
    </source>
</evidence>
<accession>R8BFZ3</accession>
<organism evidence="3 4">
    <name type="scientific">Phaeoacremonium minimum (strain UCR-PA7)</name>
    <name type="common">Esca disease fungus</name>
    <name type="synonym">Togninia minima</name>
    <dbReference type="NCBI Taxonomy" id="1286976"/>
    <lineage>
        <taxon>Eukaryota</taxon>
        <taxon>Fungi</taxon>
        <taxon>Dikarya</taxon>
        <taxon>Ascomycota</taxon>
        <taxon>Pezizomycotina</taxon>
        <taxon>Sordariomycetes</taxon>
        <taxon>Sordariomycetidae</taxon>
        <taxon>Togniniales</taxon>
        <taxon>Togniniaceae</taxon>
        <taxon>Phaeoacremonium</taxon>
    </lineage>
</organism>
<dbReference type="PANTHER" id="PTHR42080">
    <property type="entry name" value="SRR1 DOMAIN-CONTAINING PROTEIN"/>
    <property type="match status" value="1"/>
</dbReference>
<sequence length="295" mass="32710">MPSSATSIAAMADADESPSATSHEDDASQWTRVIRKGKAIGRQEQVLRLPRAGPESNFPPNPHARLTLQDIRTDHEKIPRKWRASPASSALADLIIDNRRSHAPITNAVCLGLGSFDPEDGSFDATRRSHVQLDAFLAITKLLSMPMPNCPPHGSSAVFFSLMCVCLLPEADSNEPVHCVFQEPRFTATDKELIKDLGHTVVDSPGAFDLIDSNALVFGVHLYRDIWASALDKSLPAMFVGTGWDVWDECPGSDKSADFERIREMDMTYDKFAFPQDDHHTFSSTSIYWRKRDAP</sequence>
<dbReference type="OrthoDB" id="5318346at2759"/>
<feature type="region of interest" description="Disordered" evidence="1">
    <location>
        <begin position="1"/>
        <end position="29"/>
    </location>
</feature>